<feature type="signal peptide" evidence="2">
    <location>
        <begin position="1"/>
        <end position="20"/>
    </location>
</feature>
<feature type="domain" description="Apple" evidence="3">
    <location>
        <begin position="2221"/>
        <end position="2310"/>
    </location>
</feature>
<protein>
    <recommendedName>
        <fullName evidence="3">Apple domain-containing protein</fullName>
    </recommendedName>
</protein>
<feature type="compositionally biased region" description="Polar residues" evidence="1">
    <location>
        <begin position="1361"/>
        <end position="1372"/>
    </location>
</feature>
<dbReference type="OrthoDB" id="5869233at2759"/>
<organism evidence="4 5">
    <name type="scientific">Litomosoides sigmodontis</name>
    <name type="common">Filarial nematode worm</name>
    <dbReference type="NCBI Taxonomy" id="42156"/>
    <lineage>
        <taxon>Eukaryota</taxon>
        <taxon>Metazoa</taxon>
        <taxon>Ecdysozoa</taxon>
        <taxon>Nematoda</taxon>
        <taxon>Chromadorea</taxon>
        <taxon>Rhabditida</taxon>
        <taxon>Spirurina</taxon>
        <taxon>Spiruromorpha</taxon>
        <taxon>Filarioidea</taxon>
        <taxon>Onchocercidae</taxon>
        <taxon>Litomosoides</taxon>
    </lineage>
</organism>
<feature type="compositionally biased region" description="Low complexity" evidence="1">
    <location>
        <begin position="1264"/>
        <end position="1280"/>
    </location>
</feature>
<feature type="compositionally biased region" description="Polar residues" evidence="1">
    <location>
        <begin position="1756"/>
        <end position="1765"/>
    </location>
</feature>
<feature type="region of interest" description="Disordered" evidence="1">
    <location>
        <begin position="1153"/>
        <end position="1283"/>
    </location>
</feature>
<dbReference type="InterPro" id="IPR003609">
    <property type="entry name" value="Pan_app"/>
</dbReference>
<evidence type="ECO:0000256" key="2">
    <source>
        <dbReference type="SAM" id="SignalP"/>
    </source>
</evidence>
<proteinExistence type="predicted"/>
<dbReference type="SMART" id="SM00473">
    <property type="entry name" value="PAN_AP"/>
    <property type="match status" value="3"/>
</dbReference>
<feature type="compositionally biased region" description="Polar residues" evidence="1">
    <location>
        <begin position="631"/>
        <end position="654"/>
    </location>
</feature>
<feature type="compositionally biased region" description="Basic and acidic residues" evidence="1">
    <location>
        <begin position="620"/>
        <end position="629"/>
    </location>
</feature>
<evidence type="ECO:0000313" key="5">
    <source>
        <dbReference type="Proteomes" id="UP000277928"/>
    </source>
</evidence>
<dbReference type="EMBL" id="UYRX01000002">
    <property type="protein sequence ID" value="VDK67410.1"/>
    <property type="molecule type" value="Genomic_DNA"/>
</dbReference>
<feature type="compositionally biased region" description="Polar residues" evidence="1">
    <location>
        <begin position="1154"/>
        <end position="1170"/>
    </location>
</feature>
<feature type="compositionally biased region" description="Polar residues" evidence="1">
    <location>
        <begin position="147"/>
        <end position="181"/>
    </location>
</feature>
<feature type="region of interest" description="Disordered" evidence="1">
    <location>
        <begin position="1718"/>
        <end position="1774"/>
    </location>
</feature>
<feature type="compositionally biased region" description="Polar residues" evidence="1">
    <location>
        <begin position="1681"/>
        <end position="1692"/>
    </location>
</feature>
<evidence type="ECO:0000256" key="1">
    <source>
        <dbReference type="SAM" id="MobiDB-lite"/>
    </source>
</evidence>
<gene>
    <name evidence="4" type="ORF">NLS_LOCUS113</name>
</gene>
<keyword evidence="2" id="KW-0732">Signal</keyword>
<feature type="compositionally biased region" description="Low complexity" evidence="1">
    <location>
        <begin position="1853"/>
        <end position="1869"/>
    </location>
</feature>
<feature type="region of interest" description="Disordered" evidence="1">
    <location>
        <begin position="2025"/>
        <end position="2048"/>
    </location>
</feature>
<feature type="region of interest" description="Disordered" evidence="1">
    <location>
        <begin position="1902"/>
        <end position="1939"/>
    </location>
</feature>
<feature type="region of interest" description="Disordered" evidence="1">
    <location>
        <begin position="1951"/>
        <end position="2004"/>
    </location>
</feature>
<evidence type="ECO:0000313" key="4">
    <source>
        <dbReference type="EMBL" id="VDK67410.1"/>
    </source>
</evidence>
<feature type="compositionally biased region" description="Basic and acidic residues" evidence="1">
    <location>
        <begin position="1240"/>
        <end position="1263"/>
    </location>
</feature>
<feature type="compositionally biased region" description="Low complexity" evidence="1">
    <location>
        <begin position="1624"/>
        <end position="1638"/>
    </location>
</feature>
<keyword evidence="5" id="KW-1185">Reference proteome</keyword>
<dbReference type="PROSITE" id="PS50948">
    <property type="entry name" value="PAN"/>
    <property type="match status" value="2"/>
</dbReference>
<accession>A0A3P6SHG7</accession>
<feature type="compositionally biased region" description="Basic and acidic residues" evidence="1">
    <location>
        <begin position="1601"/>
        <end position="1622"/>
    </location>
</feature>
<feature type="compositionally biased region" description="Gly residues" evidence="1">
    <location>
        <begin position="1519"/>
        <end position="1528"/>
    </location>
</feature>
<feature type="region of interest" description="Disordered" evidence="1">
    <location>
        <begin position="1295"/>
        <end position="1332"/>
    </location>
</feature>
<feature type="compositionally biased region" description="Basic and acidic residues" evidence="1">
    <location>
        <begin position="1378"/>
        <end position="1392"/>
    </location>
</feature>
<feature type="compositionally biased region" description="Polar residues" evidence="1">
    <location>
        <begin position="1197"/>
        <end position="1227"/>
    </location>
</feature>
<dbReference type="Proteomes" id="UP000277928">
    <property type="component" value="Unassembled WGS sequence"/>
</dbReference>
<feature type="region of interest" description="Disordered" evidence="1">
    <location>
        <begin position="134"/>
        <end position="181"/>
    </location>
</feature>
<feature type="region of interest" description="Disordered" evidence="1">
    <location>
        <begin position="1846"/>
        <end position="1890"/>
    </location>
</feature>
<feature type="compositionally biased region" description="Polar residues" evidence="1">
    <location>
        <begin position="1726"/>
        <end position="1747"/>
    </location>
</feature>
<evidence type="ECO:0000259" key="3">
    <source>
        <dbReference type="PROSITE" id="PS50948"/>
    </source>
</evidence>
<feature type="region of interest" description="Disordered" evidence="1">
    <location>
        <begin position="1519"/>
        <end position="1552"/>
    </location>
</feature>
<feature type="region of interest" description="Disordered" evidence="1">
    <location>
        <begin position="611"/>
        <end position="716"/>
    </location>
</feature>
<feature type="compositionally biased region" description="Polar residues" evidence="1">
    <location>
        <begin position="1426"/>
        <end position="1435"/>
    </location>
</feature>
<reference evidence="4 5" key="1">
    <citation type="submission" date="2018-08" db="EMBL/GenBank/DDBJ databases">
        <authorList>
            <person name="Laetsch R D."/>
            <person name="Stevens L."/>
            <person name="Kumar S."/>
            <person name="Blaxter L. M."/>
        </authorList>
    </citation>
    <scope>NUCLEOTIDE SEQUENCE [LARGE SCALE GENOMIC DNA]</scope>
</reference>
<dbReference type="OMA" id="WITFNPA"/>
<name>A0A3P6SHG7_LITSI</name>
<feature type="compositionally biased region" description="Basic and acidic residues" evidence="1">
    <location>
        <begin position="1663"/>
        <end position="1679"/>
    </location>
</feature>
<feature type="compositionally biased region" description="Polar residues" evidence="1">
    <location>
        <begin position="1957"/>
        <end position="1967"/>
    </location>
</feature>
<feature type="region of interest" description="Disordered" evidence="1">
    <location>
        <begin position="1564"/>
        <end position="1693"/>
    </location>
</feature>
<feature type="compositionally biased region" description="Polar residues" evidence="1">
    <location>
        <begin position="1564"/>
        <end position="1578"/>
    </location>
</feature>
<feature type="region of interest" description="Disordered" evidence="1">
    <location>
        <begin position="942"/>
        <end position="963"/>
    </location>
</feature>
<feature type="chain" id="PRO_5017984375" description="Apple domain-containing protein" evidence="2">
    <location>
        <begin position="21"/>
        <end position="2374"/>
    </location>
</feature>
<sequence length="2374" mass="251286">MNWKVLFDASILYLTTVIGAAPNRSNKPECPDNQLRVHVNVTESGRGEYHLISRVGANSLLQCTQKCYEDPRCFSLKYLEVDRLSCTLTSFAPESCLNVISIPVDKIKYDINTLITITCIKCKLTKQHEREELFTSSETSDSDESSQLLSGKSVSGASLQPSSTLRSAGASNSGIGAQRSSPMRCHQDIRFVAEQSTDLAAFGFFEGAVVANSVRECAEKCFENCCKVALYSSANKKCQLAKGSKSENGGSCKTKPLSSYVNQRTESDWIKITCVTCGSLPSRTTSRDCLSTGDNSFDRLKLTVRLENNFEDDSSGLIQVEKEGAILLKERSKSGQVGRVPLSDEVLHSSGTEQPVIASALDRFASPKSKRQSRIDPQFMKIACIVVFEVDPNANIANFKAEDSVEVDRADHCAYLCYRDACTAAIFTPATTAGRKGTCQRQFDIAEKCNSGLKRDYYYKTNKPVYLQCFRCLPEKPNTKSLLKSIARQWEISSTTSKKHSFETTPLNIAEANEELMGITMSPEITGKSKEVAEDIVPLGATQPKATTFVQTGFRSREQTQPFTENITAASDEASETALLTNNGNVEVTVEPSENVPVTENEFQTKMSVSISPNNLAAENKTEFPRESESIDTGGSRTQSPEFTRQSTIKSKGLNSLHKSRAEEEGVNDDILSFGSETEAEFHRTETAGVDDASREAITASTTRTASEHEKEMGESNTIAPSFATAGIVKFNDINENPKTIITDGSVVEAKSKKERNLSEAGQSVSKGAGASQTYLKGCLVTFQVDPYSKSSSGSLAGQQSLIIARSSEVCAGKCYQNGCTGAKYDPSSKHCTLDYAGKQICNNGPDHFFYEANETIWIHCTRCKLHKPGDQGFNIRIHSPEAETKGSSVSNTATSISAEQEIKSVRLDGIKETGAGVLPEKSMSEVGKGAEHTIEGILPETLTSPTQPASSSSSVEKIEVSTTATVAGELTTEREEGMSKEKLSNDFSARSATVEKIDGSVATVPFQTSVFGHDCTLSFQVKPIDAHFKVPNTEFIPAGATLTVEDCAKRCSTDGCTGAKFDPINKECLLTFGDHHQCDENEQQHQSLKANGPLWIHCISCKKVFTESTLGLLDHDAATLPVMDEQLKEEEHSAIDQSPSTLERARTEEMFYTGSSHDFITETTTNQADTRGTTSSGAGTGKKSQETDSIEESDTKTQPDISVSLTPQTPISAPTDSSGLLSASGKTSGSSNEVEESTETNKFESGEQKGEKEGTEFQKGDELTSTSSDITSASLSSSELSDDVVGAIADIVSNLSNSIPKAGVEETTDLSEASGRGSEEIISPHTSETSIAESHAKAIEETLRGIVTSSTIDEAEPTAKTPSGTTSTAEETNVPMDGERNKSEKENHASTDESSSTLKLEKTGKMLQMSLGQDLSLKRAENTESEFTTSNAIGSKSADVASEPSVSNATGSEKAPFATESCHHENEAICQMQAIGEKIKSEKVLDMESPDSVEPLEIETSYSGTDTARTTAGGAKIGGVSFGGTDAGGTISSGAGVGEESMKTGGNEGVDITIQPDVSVSLTPQTPLSLPTDSSRILNVGGGRGISKSSNVVEESTDANEVKPGEQKDERKSTEFQKEAKLTSTSSDITSASLSSSEMTGDVVGAAADIAPNTSSSIPKAGVKETTDLSETSGRENDEIMSSHTSETSIAESDVKAIEEALRRIVVDEALLAGSDAEKSDTKAAKTTNGITSATEGTTTAISNEENISDKHSTTNESSLTLEPTGTEEMFRTSSRQDLGLKPTEVIELEFTTESDVMGSRSANVASESSSVSTTNKNESVLFAITSCLEDETLCETQAEVGETTSDGAVTGGTISSGTSTQGTISSGAEIGEATSGEVDTGGTISSRAGEMTAGGVKIAGASSGGVGSGGTISSGSGGTTDGGTGTGGTISSGTGAGEVTVNGAEIVFGGDDIGETTSGGVETGQTISSGTGGKTAGGTNTGETVSSGTGVGEESVKTGDEASLAGSDAGIFKKKDISDSEAAKTASGITSTVKTTASMGSEENTQETSAILKKVVSLSEIVSNLITEEPFVQENVDSVIKKVAQSKDIVVADTGPSVADASVEKVAAEKLREEDGEDTTDEGASDVADALVDEGKLMTTEPPVQAVSDLISVLSENSNIVEVIGRREDQNDALIADDLLAEKEQGTSGDAANELHESPKRPLRNIVKIKPFQGPSTECFGRIEFEIFEVEDLSQLNVTNEITVESPAACARKCYDTANCVLAAYKQSASDESTSAVCVLTSNQAACTVQAKPVPQYKSHLSQFIISCLKCTKCHYTISAVTELTRISQAEAVESALSIGQCGERCWEHKCAVAQYDDKSNLVRVSQLTFKI</sequence>
<dbReference type="STRING" id="42156.A0A3P6SHG7"/>
<feature type="region of interest" description="Disordered" evidence="1">
    <location>
        <begin position="1348"/>
        <end position="1462"/>
    </location>
</feature>
<feature type="domain" description="Apple" evidence="3">
    <location>
        <begin position="185"/>
        <end position="274"/>
    </location>
</feature>
<feature type="compositionally biased region" description="Gly residues" evidence="1">
    <location>
        <begin position="1904"/>
        <end position="1938"/>
    </location>
</feature>
<feature type="compositionally biased region" description="Gly residues" evidence="1">
    <location>
        <begin position="1972"/>
        <end position="1982"/>
    </location>
</feature>
<feature type="compositionally biased region" description="Polar residues" evidence="1">
    <location>
        <begin position="2029"/>
        <end position="2048"/>
    </location>
</feature>